<feature type="region of interest" description="Disordered" evidence="1">
    <location>
        <begin position="69"/>
        <end position="88"/>
    </location>
</feature>
<dbReference type="GO" id="GO:0030015">
    <property type="term" value="C:CCR4-NOT core complex"/>
    <property type="evidence" value="ECO:0007669"/>
    <property type="project" value="InterPro"/>
</dbReference>
<evidence type="ECO:0000313" key="3">
    <source>
        <dbReference type="EMBL" id="KAG2243397.1"/>
    </source>
</evidence>
<dbReference type="Gene3D" id="1.25.40.790">
    <property type="match status" value="1"/>
</dbReference>
<evidence type="ECO:0000259" key="2">
    <source>
        <dbReference type="Pfam" id="PF25097"/>
    </source>
</evidence>
<dbReference type="GO" id="GO:0017148">
    <property type="term" value="P:negative regulation of translation"/>
    <property type="evidence" value="ECO:0007669"/>
    <property type="project" value="InterPro"/>
</dbReference>
<dbReference type="GO" id="GO:0060090">
    <property type="term" value="F:molecular adaptor activity"/>
    <property type="evidence" value="ECO:0007669"/>
    <property type="project" value="TreeGrafter"/>
</dbReference>
<gene>
    <name evidence="3" type="ORF">Bca52824_094758</name>
</gene>
<dbReference type="PANTHER" id="PTHR13162">
    <property type="entry name" value="CCR4-NOT TRANSCRIPTION COMPLEX"/>
    <property type="match status" value="1"/>
</dbReference>
<organism evidence="3 4">
    <name type="scientific">Brassica carinata</name>
    <name type="common">Ethiopian mustard</name>
    <name type="synonym">Abyssinian cabbage</name>
    <dbReference type="NCBI Taxonomy" id="52824"/>
    <lineage>
        <taxon>Eukaryota</taxon>
        <taxon>Viridiplantae</taxon>
        <taxon>Streptophyta</taxon>
        <taxon>Embryophyta</taxon>
        <taxon>Tracheophyta</taxon>
        <taxon>Spermatophyta</taxon>
        <taxon>Magnoliopsida</taxon>
        <taxon>eudicotyledons</taxon>
        <taxon>Gunneridae</taxon>
        <taxon>Pentapetalae</taxon>
        <taxon>rosids</taxon>
        <taxon>malvids</taxon>
        <taxon>Brassicales</taxon>
        <taxon>Brassicaceae</taxon>
        <taxon>Brassiceae</taxon>
        <taxon>Brassica</taxon>
    </lineage>
</organism>
<dbReference type="InterPro" id="IPR040398">
    <property type="entry name" value="Not1"/>
</dbReference>
<keyword evidence="4" id="KW-1185">Reference proteome</keyword>
<dbReference type="EMBL" id="JAAMPC010000206">
    <property type="protein sequence ID" value="KAG2243397.1"/>
    <property type="molecule type" value="Genomic_DNA"/>
</dbReference>
<evidence type="ECO:0000256" key="1">
    <source>
        <dbReference type="SAM" id="MobiDB-lite"/>
    </source>
</evidence>
<name>A0A8X7P2Z8_BRACI</name>
<dbReference type="Proteomes" id="UP000886595">
    <property type="component" value="Unassembled WGS sequence"/>
</dbReference>
<dbReference type="PANTHER" id="PTHR13162:SF15">
    <property type="entry name" value="CCR4-NOT COMPLEX COMPONENT NOT1 C-TERMINAL DOMAIN-CONTAINING PROTEIN"/>
    <property type="match status" value="1"/>
</dbReference>
<sequence>MAKHLDGGRNKRATDFSISLLQSLVTEESSVISELHSLVDALAKLSSKSGSPESLQQLIDIIRNPVTNTSGLSDSASGNENNDRQSKDEKVVCNTTANTEENASWEYVDADPAGFRNRVSTLFKNWYQICEVSGANETACSQYVSHLHQTGLLKGDDTTESFFRILLELSVAHCISSEEISSGAGQSPQQAQSPSFLIIDIYAKLVFSVLKYFPEQESSIKLFLLSE</sequence>
<dbReference type="InterPro" id="IPR055454">
    <property type="entry name" value="CNOT1-like_NOT1_connector"/>
</dbReference>
<dbReference type="GO" id="GO:0000288">
    <property type="term" value="P:nuclear-transcribed mRNA catabolic process, deadenylation-dependent decay"/>
    <property type="evidence" value="ECO:0007669"/>
    <property type="project" value="TreeGrafter"/>
</dbReference>
<dbReference type="AlphaFoldDB" id="A0A8X7P2Z8"/>
<feature type="domain" description="CCR4-NOT transcription complex subunit 1-like NOT1 connector" evidence="2">
    <location>
        <begin position="1"/>
        <end position="64"/>
    </location>
</feature>
<feature type="non-terminal residue" evidence="3">
    <location>
        <position position="1"/>
    </location>
</feature>
<dbReference type="Pfam" id="PF25097">
    <property type="entry name" value="ARM_Cnot1"/>
    <property type="match status" value="1"/>
</dbReference>
<reference evidence="3 4" key="1">
    <citation type="submission" date="2020-02" db="EMBL/GenBank/DDBJ databases">
        <authorList>
            <person name="Ma Q."/>
            <person name="Huang Y."/>
            <person name="Song X."/>
            <person name="Pei D."/>
        </authorList>
    </citation>
    <scope>NUCLEOTIDE SEQUENCE [LARGE SCALE GENOMIC DNA]</scope>
    <source>
        <strain evidence="3">Sxm20200214</strain>
        <tissue evidence="3">Leaf</tissue>
    </source>
</reference>
<evidence type="ECO:0000313" key="4">
    <source>
        <dbReference type="Proteomes" id="UP000886595"/>
    </source>
</evidence>
<accession>A0A8X7P2Z8</accession>
<dbReference type="OrthoDB" id="1933107at2759"/>
<feature type="compositionally biased region" description="Polar residues" evidence="1">
    <location>
        <begin position="69"/>
        <end position="80"/>
    </location>
</feature>
<protein>
    <recommendedName>
        <fullName evidence="2">CCR4-NOT transcription complex subunit 1-like NOT1 connector domain-containing protein</fullName>
    </recommendedName>
</protein>
<proteinExistence type="predicted"/>
<comment type="caution">
    <text evidence="3">The sequence shown here is derived from an EMBL/GenBank/DDBJ whole genome shotgun (WGS) entry which is preliminary data.</text>
</comment>
<dbReference type="GO" id="GO:0000932">
    <property type="term" value="C:P-body"/>
    <property type="evidence" value="ECO:0007669"/>
    <property type="project" value="TreeGrafter"/>
</dbReference>